<feature type="transmembrane region" description="Helical" evidence="1">
    <location>
        <begin position="348"/>
        <end position="367"/>
    </location>
</feature>
<feature type="transmembrane region" description="Helical" evidence="1">
    <location>
        <begin position="444"/>
        <end position="463"/>
    </location>
</feature>
<evidence type="ECO:0000256" key="1">
    <source>
        <dbReference type="SAM" id="Phobius"/>
    </source>
</evidence>
<keyword evidence="1" id="KW-1133">Transmembrane helix</keyword>
<feature type="transmembrane region" description="Helical" evidence="1">
    <location>
        <begin position="29"/>
        <end position="49"/>
    </location>
</feature>
<organism evidence="2 3">
    <name type="scientific">Cyclobacterium xiamenense</name>
    <dbReference type="NCBI Taxonomy" id="1297121"/>
    <lineage>
        <taxon>Bacteria</taxon>
        <taxon>Pseudomonadati</taxon>
        <taxon>Bacteroidota</taxon>
        <taxon>Cytophagia</taxon>
        <taxon>Cytophagales</taxon>
        <taxon>Cyclobacteriaceae</taxon>
        <taxon>Cyclobacterium</taxon>
    </lineage>
</organism>
<proteinExistence type="predicted"/>
<feature type="transmembrane region" description="Helical" evidence="1">
    <location>
        <begin position="142"/>
        <end position="159"/>
    </location>
</feature>
<reference evidence="3" key="1">
    <citation type="submission" date="2016-10" db="EMBL/GenBank/DDBJ databases">
        <authorList>
            <person name="Varghese N."/>
            <person name="Submissions S."/>
        </authorList>
    </citation>
    <scope>NUCLEOTIDE SEQUENCE [LARGE SCALE GENOMIC DNA]</scope>
    <source>
        <strain evidence="3">IBRC-M 10761</strain>
    </source>
</reference>
<dbReference type="AlphaFoldDB" id="A0A1H7BW05"/>
<evidence type="ECO:0000313" key="2">
    <source>
        <dbReference type="EMBL" id="SEJ81651.1"/>
    </source>
</evidence>
<keyword evidence="1" id="KW-0812">Transmembrane</keyword>
<feature type="transmembrane region" description="Helical" evidence="1">
    <location>
        <begin position="414"/>
        <end position="432"/>
    </location>
</feature>
<feature type="transmembrane region" description="Helical" evidence="1">
    <location>
        <begin position="387"/>
        <end position="407"/>
    </location>
</feature>
<feature type="transmembrane region" description="Helical" evidence="1">
    <location>
        <begin position="475"/>
        <end position="500"/>
    </location>
</feature>
<protein>
    <submittedName>
        <fullName evidence="2">p-Aminobenzoyl-glutamate transporter family</fullName>
    </submittedName>
</protein>
<feature type="transmembrane region" description="Helical" evidence="1">
    <location>
        <begin position="305"/>
        <end position="327"/>
    </location>
</feature>
<dbReference type="Pfam" id="PF03806">
    <property type="entry name" value="ABG_transport"/>
    <property type="match status" value="1"/>
</dbReference>
<keyword evidence="1" id="KW-0472">Membrane</keyword>
<gene>
    <name evidence="2" type="ORF">SAMN05192553_11713</name>
</gene>
<name>A0A1H7BW05_9BACT</name>
<dbReference type="InterPro" id="IPR004697">
    <property type="entry name" value="AbgT"/>
</dbReference>
<feature type="transmembrane region" description="Helical" evidence="1">
    <location>
        <begin position="115"/>
        <end position="136"/>
    </location>
</feature>
<feature type="transmembrane region" description="Helical" evidence="1">
    <location>
        <begin position="166"/>
        <end position="186"/>
    </location>
</feature>
<evidence type="ECO:0000313" key="3">
    <source>
        <dbReference type="Proteomes" id="UP000199403"/>
    </source>
</evidence>
<dbReference type="Proteomes" id="UP000199403">
    <property type="component" value="Unassembled WGS sequence"/>
</dbReference>
<sequence>MKQSTNKNSLLDRFLNSIERAGNKLPDPAVLFLILMLLTWLFSALLSPIDFNELDPRTGEKLYIQNLLTGERIAAFLSRMIPTFINFPPLGVVLLAMLGVGVAEYSGFINAGLKYLLGFTPKSLLTPILVLVAIVSHTAADAGYVLVIPLGGVIFYAAGRHPLAGIAATFAGVSGGFSANFIPSAIDPLLQSFTQSAAQILDPGIQLNPLNNIFFTGLSSLVVIGVAWYLTDRVIEPRLLRTNPVDENLTDVPRMDELGPKEKKGFKLASLVLVLGLLGLVAWAYPLDSSLRAPDGEITSFAAPLMQSIVPLIFLVFWIPGILYGFVAGTYTSSGDVIASMSKAMGSMAQYIVMAFFCALFIDAFSQSNIGSMTALKGAAFLQSLQLPSQVTVVGIVFLSAFVNLLVGSASAKWALISPIFVPMLMQLGISPDLTQAAYRVGDSVSNIITPLLPYFPLVVIFCQRYVKNTGIGTLVSLMLPYTMYLLVIWTAFLLIYWTLGIPLGLQSSYEYTGF</sequence>
<feature type="transmembrane region" description="Helical" evidence="1">
    <location>
        <begin position="84"/>
        <end position="103"/>
    </location>
</feature>
<feature type="transmembrane region" description="Helical" evidence="1">
    <location>
        <begin position="213"/>
        <end position="231"/>
    </location>
</feature>
<feature type="transmembrane region" description="Helical" evidence="1">
    <location>
        <begin position="265"/>
        <end position="285"/>
    </location>
</feature>
<dbReference type="EMBL" id="FNZH01000017">
    <property type="protein sequence ID" value="SEJ81651.1"/>
    <property type="molecule type" value="Genomic_DNA"/>
</dbReference>
<dbReference type="PANTHER" id="PTHR30282:SF1">
    <property type="entry name" value="ABGT FAMILY TRANSPORTER"/>
    <property type="match status" value="1"/>
</dbReference>
<dbReference type="GO" id="GO:0015558">
    <property type="term" value="F:secondary active p-aminobenzoyl-glutamate transmembrane transporter activity"/>
    <property type="evidence" value="ECO:0007669"/>
    <property type="project" value="InterPro"/>
</dbReference>
<accession>A0A1H7BW05</accession>
<dbReference type="PANTHER" id="PTHR30282">
    <property type="entry name" value="P-AMINOBENZOYL GLUTAMATE TRANSPORTER"/>
    <property type="match status" value="1"/>
</dbReference>
<dbReference type="RefSeq" id="WP_092178901.1">
    <property type="nucleotide sequence ID" value="NZ_FNZH01000017.1"/>
</dbReference>
<keyword evidence="3" id="KW-1185">Reference proteome</keyword>
<dbReference type="OrthoDB" id="3314392at2"/>
<dbReference type="GO" id="GO:1902604">
    <property type="term" value="P:p-aminobenzoyl-glutamate transmembrane transport"/>
    <property type="evidence" value="ECO:0007669"/>
    <property type="project" value="InterPro"/>
</dbReference>